<dbReference type="InterPro" id="IPR001307">
    <property type="entry name" value="Thiosulphate_STrfase_CS"/>
</dbReference>
<dbReference type="Pfam" id="PF00581">
    <property type="entry name" value="Rhodanese"/>
    <property type="match status" value="1"/>
</dbReference>
<dbReference type="Proteomes" id="UP001597267">
    <property type="component" value="Unassembled WGS sequence"/>
</dbReference>
<feature type="domain" description="Rhodanese" evidence="1">
    <location>
        <begin position="22"/>
        <end position="101"/>
    </location>
</feature>
<evidence type="ECO:0000313" key="3">
    <source>
        <dbReference type="Proteomes" id="UP001597267"/>
    </source>
</evidence>
<evidence type="ECO:0000313" key="2">
    <source>
        <dbReference type="EMBL" id="MFD1672434.1"/>
    </source>
</evidence>
<dbReference type="Gene3D" id="3.40.250.10">
    <property type="entry name" value="Rhodanese-like domain"/>
    <property type="match status" value="1"/>
</dbReference>
<dbReference type="RefSeq" id="WP_225423594.1">
    <property type="nucleotide sequence ID" value="NZ_JBHTOP010000026.1"/>
</dbReference>
<organism evidence="2 3">
    <name type="scientific">Agrilactobacillus yilanensis</name>
    <dbReference type="NCBI Taxonomy" id="2485997"/>
    <lineage>
        <taxon>Bacteria</taxon>
        <taxon>Bacillati</taxon>
        <taxon>Bacillota</taxon>
        <taxon>Bacilli</taxon>
        <taxon>Lactobacillales</taxon>
        <taxon>Lactobacillaceae</taxon>
        <taxon>Agrilactobacillus</taxon>
    </lineage>
</organism>
<comment type="caution">
    <text evidence="2">The sequence shown here is derived from an EMBL/GenBank/DDBJ whole genome shotgun (WGS) entry which is preliminary data.</text>
</comment>
<proteinExistence type="predicted"/>
<evidence type="ECO:0000259" key="1">
    <source>
        <dbReference type="PROSITE" id="PS50206"/>
    </source>
</evidence>
<dbReference type="EMBL" id="JBHTOP010000026">
    <property type="protein sequence ID" value="MFD1672434.1"/>
    <property type="molecule type" value="Genomic_DNA"/>
</dbReference>
<keyword evidence="3" id="KW-1185">Reference proteome</keyword>
<dbReference type="PROSITE" id="PS50206">
    <property type="entry name" value="RHODANESE_3"/>
    <property type="match status" value="1"/>
</dbReference>
<reference evidence="3" key="1">
    <citation type="journal article" date="2019" name="Int. J. Syst. Evol. Microbiol.">
        <title>The Global Catalogue of Microorganisms (GCM) 10K type strain sequencing project: providing services to taxonomists for standard genome sequencing and annotation.</title>
        <authorList>
            <consortium name="The Broad Institute Genomics Platform"/>
            <consortium name="The Broad Institute Genome Sequencing Center for Infectious Disease"/>
            <person name="Wu L."/>
            <person name="Ma J."/>
        </authorList>
    </citation>
    <scope>NUCLEOTIDE SEQUENCE [LARGE SCALE GENOMIC DNA]</scope>
    <source>
        <strain evidence="3">CCM 8896</strain>
    </source>
</reference>
<accession>A0ABW4J7U4</accession>
<dbReference type="CDD" id="cd00158">
    <property type="entry name" value="RHOD"/>
    <property type="match status" value="1"/>
</dbReference>
<dbReference type="SUPFAM" id="SSF52821">
    <property type="entry name" value="Rhodanese/Cell cycle control phosphatase"/>
    <property type="match status" value="1"/>
</dbReference>
<dbReference type="PANTHER" id="PTHR43031:SF1">
    <property type="entry name" value="PYRIDINE NUCLEOTIDE-DISULPHIDE OXIDOREDUCTASE"/>
    <property type="match status" value="1"/>
</dbReference>
<name>A0ABW4J7U4_9LACO</name>
<dbReference type="InterPro" id="IPR050229">
    <property type="entry name" value="GlpE_sulfurtransferase"/>
</dbReference>
<dbReference type="PROSITE" id="PS00380">
    <property type="entry name" value="RHODANESE_1"/>
    <property type="match status" value="1"/>
</dbReference>
<dbReference type="InterPro" id="IPR001763">
    <property type="entry name" value="Rhodanese-like_dom"/>
</dbReference>
<gene>
    <name evidence="2" type="ORF">ACFQ5M_10015</name>
</gene>
<dbReference type="PANTHER" id="PTHR43031">
    <property type="entry name" value="FAD-DEPENDENT OXIDOREDUCTASE"/>
    <property type="match status" value="1"/>
</dbReference>
<dbReference type="SMART" id="SM00450">
    <property type="entry name" value="RHOD"/>
    <property type="match status" value="1"/>
</dbReference>
<sequence length="105" mass="11448">MADKRDLQNISMTEFTKLVPTQPVILDVREPALYEAGHIPGAINVPRASVEAGLYTPTEKTYVICEGGVDSVQAAIYLSEKGFDVVNVLGGMIFWRGPRKKGLTP</sequence>
<dbReference type="InterPro" id="IPR036873">
    <property type="entry name" value="Rhodanese-like_dom_sf"/>
</dbReference>
<protein>
    <submittedName>
        <fullName evidence="2">Rhodanese-like domain-containing protein</fullName>
    </submittedName>
</protein>